<sequence>MRRWLVEAALAGTALALGSFFLATTLNEGDGWPIGVELVAGTVAITALIRYRRSRPVALALVLVVLGLLFGLPMGATPIALFGVALYRTAAVAVAVTAVHAVSLATVYLIALGPTRIYWEATTFLVLLHVILVGIGMLVRSQRRLVRSWAERAREAEQGDELRVEQARLAERERIAREMHDVLAHRISLLAVHAGALEVRRDAPRSEREAAGVIRQSAYEALEELRQVIGMLREPAEDRPQPTLDDVPALIAQSREAGERVELRLAADGVPAGVGRHAYRVVQEALTNARKHAPGAHVRVAVTGHAEQGLVVEVGNPLRAGGSGLPGSGTGLVGLRERVQLAGGRLDHGPTATGEFQLRAWLPWTP</sequence>
<gene>
    <name evidence="11" type="ORF">Aau02nite_50380</name>
</gene>
<keyword evidence="9" id="KW-0472">Membrane</keyword>
<keyword evidence="8" id="KW-0902">Two-component regulatory system</keyword>
<keyword evidence="3" id="KW-0597">Phosphoprotein</keyword>
<evidence type="ECO:0000256" key="4">
    <source>
        <dbReference type="ARBA" id="ARBA00022679"/>
    </source>
</evidence>
<comment type="caution">
    <text evidence="11">The sequence shown here is derived from an EMBL/GenBank/DDBJ whole genome shotgun (WGS) entry which is preliminary data.</text>
</comment>
<evidence type="ECO:0000259" key="10">
    <source>
        <dbReference type="Pfam" id="PF07730"/>
    </source>
</evidence>
<dbReference type="CDD" id="cd16917">
    <property type="entry name" value="HATPase_UhpB-NarQ-NarX-like"/>
    <property type="match status" value="1"/>
</dbReference>
<evidence type="ECO:0000313" key="12">
    <source>
        <dbReference type="Proteomes" id="UP000681340"/>
    </source>
</evidence>
<dbReference type="GO" id="GO:0000155">
    <property type="term" value="F:phosphorelay sensor kinase activity"/>
    <property type="evidence" value="ECO:0007669"/>
    <property type="project" value="InterPro"/>
</dbReference>
<proteinExistence type="predicted"/>
<dbReference type="EC" id="2.7.13.3" evidence="2"/>
<keyword evidence="4" id="KW-0808">Transferase</keyword>
<comment type="catalytic activity">
    <reaction evidence="1">
        <text>ATP + protein L-histidine = ADP + protein N-phospho-L-histidine.</text>
        <dbReference type="EC" id="2.7.13.3"/>
    </reaction>
</comment>
<feature type="transmembrane region" description="Helical" evidence="9">
    <location>
        <begin position="58"/>
        <end position="84"/>
    </location>
</feature>
<keyword evidence="7" id="KW-0067">ATP-binding</keyword>
<dbReference type="InterPro" id="IPR011712">
    <property type="entry name" value="Sig_transdc_His_kin_sub3_dim/P"/>
</dbReference>
<dbReference type="PANTHER" id="PTHR24421:SF10">
    <property type="entry name" value="NITRATE_NITRITE SENSOR PROTEIN NARQ"/>
    <property type="match status" value="1"/>
</dbReference>
<dbReference type="GO" id="GO:0016020">
    <property type="term" value="C:membrane"/>
    <property type="evidence" value="ECO:0007669"/>
    <property type="project" value="InterPro"/>
</dbReference>
<evidence type="ECO:0000256" key="9">
    <source>
        <dbReference type="SAM" id="Phobius"/>
    </source>
</evidence>
<dbReference type="Pfam" id="PF07730">
    <property type="entry name" value="HisKA_3"/>
    <property type="match status" value="1"/>
</dbReference>
<evidence type="ECO:0000256" key="7">
    <source>
        <dbReference type="ARBA" id="ARBA00022840"/>
    </source>
</evidence>
<dbReference type="SUPFAM" id="SSF55874">
    <property type="entry name" value="ATPase domain of HSP90 chaperone/DNA topoisomerase II/histidine kinase"/>
    <property type="match status" value="1"/>
</dbReference>
<dbReference type="Gene3D" id="1.20.5.1930">
    <property type="match status" value="1"/>
</dbReference>
<keyword evidence="9" id="KW-0812">Transmembrane</keyword>
<feature type="transmembrane region" description="Helical" evidence="9">
    <location>
        <begin position="117"/>
        <end position="139"/>
    </location>
</feature>
<evidence type="ECO:0000256" key="2">
    <source>
        <dbReference type="ARBA" id="ARBA00012438"/>
    </source>
</evidence>
<name>A0A919SKF4_9ACTN</name>
<dbReference type="Proteomes" id="UP000681340">
    <property type="component" value="Unassembled WGS sequence"/>
</dbReference>
<dbReference type="InterPro" id="IPR050482">
    <property type="entry name" value="Sensor_HK_TwoCompSys"/>
</dbReference>
<dbReference type="PANTHER" id="PTHR24421">
    <property type="entry name" value="NITRATE/NITRITE SENSOR PROTEIN NARX-RELATED"/>
    <property type="match status" value="1"/>
</dbReference>
<keyword evidence="5" id="KW-0547">Nucleotide-binding</keyword>
<dbReference type="GO" id="GO:0046983">
    <property type="term" value="F:protein dimerization activity"/>
    <property type="evidence" value="ECO:0007669"/>
    <property type="project" value="InterPro"/>
</dbReference>
<evidence type="ECO:0000256" key="5">
    <source>
        <dbReference type="ARBA" id="ARBA00022741"/>
    </source>
</evidence>
<feature type="transmembrane region" description="Helical" evidence="9">
    <location>
        <begin position="32"/>
        <end position="51"/>
    </location>
</feature>
<dbReference type="EMBL" id="BOQL01000041">
    <property type="protein sequence ID" value="GIM72318.1"/>
    <property type="molecule type" value="Genomic_DNA"/>
</dbReference>
<evidence type="ECO:0000313" key="11">
    <source>
        <dbReference type="EMBL" id="GIM72318.1"/>
    </source>
</evidence>
<keyword evidence="12" id="KW-1185">Reference proteome</keyword>
<organism evidence="11 12">
    <name type="scientific">Actinoplanes auranticolor</name>
    <dbReference type="NCBI Taxonomy" id="47988"/>
    <lineage>
        <taxon>Bacteria</taxon>
        <taxon>Bacillati</taxon>
        <taxon>Actinomycetota</taxon>
        <taxon>Actinomycetes</taxon>
        <taxon>Micromonosporales</taxon>
        <taxon>Micromonosporaceae</taxon>
        <taxon>Actinoplanes</taxon>
    </lineage>
</organism>
<feature type="domain" description="Signal transduction histidine kinase subgroup 3 dimerisation and phosphoacceptor" evidence="10">
    <location>
        <begin position="171"/>
        <end position="236"/>
    </location>
</feature>
<protein>
    <recommendedName>
        <fullName evidence="2">histidine kinase</fullName>
        <ecNumber evidence="2">2.7.13.3</ecNumber>
    </recommendedName>
</protein>
<feature type="transmembrane region" description="Helical" evidence="9">
    <location>
        <begin position="90"/>
        <end position="110"/>
    </location>
</feature>
<dbReference type="Gene3D" id="3.30.565.10">
    <property type="entry name" value="Histidine kinase-like ATPase, C-terminal domain"/>
    <property type="match status" value="1"/>
</dbReference>
<dbReference type="GO" id="GO:0005524">
    <property type="term" value="F:ATP binding"/>
    <property type="evidence" value="ECO:0007669"/>
    <property type="project" value="UniProtKB-KW"/>
</dbReference>
<accession>A0A919SKF4</accession>
<dbReference type="AlphaFoldDB" id="A0A919SKF4"/>
<dbReference type="InterPro" id="IPR036890">
    <property type="entry name" value="HATPase_C_sf"/>
</dbReference>
<keyword evidence="9" id="KW-1133">Transmembrane helix</keyword>
<evidence type="ECO:0000256" key="8">
    <source>
        <dbReference type="ARBA" id="ARBA00023012"/>
    </source>
</evidence>
<reference evidence="11" key="1">
    <citation type="submission" date="2021-03" db="EMBL/GenBank/DDBJ databases">
        <title>Whole genome shotgun sequence of Actinoplanes auranticolor NBRC 12245.</title>
        <authorList>
            <person name="Komaki H."/>
            <person name="Tamura T."/>
        </authorList>
    </citation>
    <scope>NUCLEOTIDE SEQUENCE</scope>
    <source>
        <strain evidence="11">NBRC 12245</strain>
    </source>
</reference>
<evidence type="ECO:0000256" key="3">
    <source>
        <dbReference type="ARBA" id="ARBA00022553"/>
    </source>
</evidence>
<dbReference type="RefSeq" id="WP_212990997.1">
    <property type="nucleotide sequence ID" value="NZ_BAABEA010000005.1"/>
</dbReference>
<keyword evidence="6 11" id="KW-0418">Kinase</keyword>
<evidence type="ECO:0000256" key="1">
    <source>
        <dbReference type="ARBA" id="ARBA00000085"/>
    </source>
</evidence>
<evidence type="ECO:0000256" key="6">
    <source>
        <dbReference type="ARBA" id="ARBA00022777"/>
    </source>
</evidence>